<dbReference type="SMART" id="SM00054">
    <property type="entry name" value="EFh"/>
    <property type="match status" value="2"/>
</dbReference>
<dbReference type="OMA" id="HKGYIDW"/>
<dbReference type="GO" id="GO:0016460">
    <property type="term" value="C:myosin II complex"/>
    <property type="evidence" value="ECO:0007669"/>
    <property type="project" value="TreeGrafter"/>
</dbReference>
<dbReference type="PROSITE" id="PS50222">
    <property type="entry name" value="EF_HAND_2"/>
    <property type="match status" value="2"/>
</dbReference>
<dbReference type="GeneTree" id="ENSGT00940000163135"/>
<dbReference type="InterPro" id="IPR050230">
    <property type="entry name" value="CALM/Myosin/TropC-like"/>
</dbReference>
<evidence type="ECO:0000256" key="7">
    <source>
        <dbReference type="SAM" id="MobiDB-lite"/>
    </source>
</evidence>
<accession>A0A7M4F690</accession>
<evidence type="ECO:0000313" key="10">
    <source>
        <dbReference type="Proteomes" id="UP000594220"/>
    </source>
</evidence>
<evidence type="ECO:0000256" key="6">
    <source>
        <dbReference type="ARBA" id="ARBA00022837"/>
    </source>
</evidence>
<evidence type="ECO:0000256" key="5">
    <source>
        <dbReference type="ARBA" id="ARBA00022737"/>
    </source>
</evidence>
<dbReference type="FunFam" id="1.10.238.10:FF:000527">
    <property type="entry name" value="Calmodulin-3"/>
    <property type="match status" value="1"/>
</dbReference>
<dbReference type="InterPro" id="IPR011992">
    <property type="entry name" value="EF-hand-dom_pair"/>
</dbReference>
<dbReference type="PANTHER" id="PTHR23048">
    <property type="entry name" value="MYOSIN LIGHT CHAIN 1, 3"/>
    <property type="match status" value="1"/>
</dbReference>
<dbReference type="PANTHER" id="PTHR23048:SF56">
    <property type="entry name" value="CALMODULIN 2"/>
    <property type="match status" value="1"/>
</dbReference>
<evidence type="ECO:0000313" key="9">
    <source>
        <dbReference type="Ensembl" id="ENSCPRP00005018505.1"/>
    </source>
</evidence>
<feature type="compositionally biased region" description="Basic and acidic residues" evidence="7">
    <location>
        <begin position="77"/>
        <end position="86"/>
    </location>
</feature>
<keyword evidence="6" id="KW-0106">Calcium</keyword>
<comment type="subcellular location">
    <subcellularLocation>
        <location evidence="1">Cytoplasm</location>
    </subcellularLocation>
</comment>
<dbReference type="SUPFAM" id="SSF47473">
    <property type="entry name" value="EF-hand"/>
    <property type="match status" value="1"/>
</dbReference>
<evidence type="ECO:0000256" key="3">
    <source>
        <dbReference type="ARBA" id="ARBA00022490"/>
    </source>
</evidence>
<dbReference type="Ensembl" id="ENSCPRT00005021659.1">
    <property type="protein sequence ID" value="ENSCPRP00005018505.1"/>
    <property type="gene ID" value="ENSCPRG00005012934.1"/>
</dbReference>
<name>A0A7M4F690_CROPO</name>
<dbReference type="InterPro" id="IPR002048">
    <property type="entry name" value="EF_hand_dom"/>
</dbReference>
<proteinExistence type="inferred from homology"/>
<feature type="region of interest" description="Disordered" evidence="7">
    <location>
        <begin position="58"/>
        <end position="86"/>
    </location>
</feature>
<evidence type="ECO:0000256" key="2">
    <source>
        <dbReference type="ARBA" id="ARBA00006182"/>
    </source>
</evidence>
<evidence type="ECO:0000259" key="8">
    <source>
        <dbReference type="PROSITE" id="PS50222"/>
    </source>
</evidence>
<dbReference type="PROSITE" id="PS00018">
    <property type="entry name" value="EF_HAND_1"/>
    <property type="match status" value="1"/>
</dbReference>
<evidence type="ECO:0000256" key="1">
    <source>
        <dbReference type="ARBA" id="ARBA00004496"/>
    </source>
</evidence>
<feature type="domain" description="EF-hand" evidence="8">
    <location>
        <begin position="9"/>
        <end position="44"/>
    </location>
</feature>
<feature type="domain" description="EF-hand" evidence="8">
    <location>
        <begin position="111"/>
        <end position="146"/>
    </location>
</feature>
<organism evidence="9 10">
    <name type="scientific">Crocodylus porosus</name>
    <name type="common">Saltwater crocodile</name>
    <name type="synonym">Estuarine crocodile</name>
    <dbReference type="NCBI Taxonomy" id="8502"/>
    <lineage>
        <taxon>Eukaryota</taxon>
        <taxon>Metazoa</taxon>
        <taxon>Chordata</taxon>
        <taxon>Craniata</taxon>
        <taxon>Vertebrata</taxon>
        <taxon>Euteleostomi</taxon>
        <taxon>Archelosauria</taxon>
        <taxon>Archosauria</taxon>
        <taxon>Crocodylia</taxon>
        <taxon>Longirostres</taxon>
        <taxon>Crocodylidae</taxon>
        <taxon>Crocodylus</taxon>
    </lineage>
</organism>
<dbReference type="GO" id="GO:0005509">
    <property type="term" value="F:calcium ion binding"/>
    <property type="evidence" value="ECO:0007669"/>
    <property type="project" value="InterPro"/>
</dbReference>
<protein>
    <submittedName>
        <fullName evidence="9">Calmodulin like 6</fullName>
    </submittedName>
</protein>
<dbReference type="GO" id="GO:0005737">
    <property type="term" value="C:cytoplasm"/>
    <property type="evidence" value="ECO:0007669"/>
    <property type="project" value="UniProtKB-SubCell"/>
</dbReference>
<feature type="compositionally biased region" description="Polar residues" evidence="7">
    <location>
        <begin position="63"/>
        <end position="76"/>
    </location>
</feature>
<dbReference type="CDD" id="cd00051">
    <property type="entry name" value="EFh"/>
    <property type="match status" value="1"/>
</dbReference>
<keyword evidence="4" id="KW-0479">Metal-binding</keyword>
<dbReference type="Proteomes" id="UP000594220">
    <property type="component" value="Unplaced"/>
</dbReference>
<sequence length="149" mass="16852">MRDVALTPEQITEYKGVFEMFDEEGNGLVKTEDLEKLMSLLGINPTKRELLTMAKDVDKDSKNLSPPSQMFCGSQEESPRQDRPLLDKGGQCIASFDLYFRYVLMNAGEPLNENEAELMMKEADKDGDGTIDYEEFVAMMTGESFKLTQ</sequence>
<comment type="similarity">
    <text evidence="2">Belongs to the calmodulin family. Calglandulin subfamily.</text>
</comment>
<reference evidence="9" key="1">
    <citation type="submission" date="2025-08" db="UniProtKB">
        <authorList>
            <consortium name="Ensembl"/>
        </authorList>
    </citation>
    <scope>IDENTIFICATION</scope>
</reference>
<dbReference type="AlphaFoldDB" id="A0A7M4F690"/>
<reference evidence="9" key="2">
    <citation type="submission" date="2025-09" db="UniProtKB">
        <authorList>
            <consortium name="Ensembl"/>
        </authorList>
    </citation>
    <scope>IDENTIFICATION</scope>
</reference>
<keyword evidence="3" id="KW-0963">Cytoplasm</keyword>
<evidence type="ECO:0000256" key="4">
    <source>
        <dbReference type="ARBA" id="ARBA00022723"/>
    </source>
</evidence>
<keyword evidence="5" id="KW-0677">Repeat</keyword>
<keyword evidence="10" id="KW-1185">Reference proteome</keyword>
<dbReference type="Gene3D" id="1.10.238.10">
    <property type="entry name" value="EF-hand"/>
    <property type="match status" value="2"/>
</dbReference>
<dbReference type="InterPro" id="IPR018247">
    <property type="entry name" value="EF_Hand_1_Ca_BS"/>
</dbReference>
<dbReference type="Pfam" id="PF00036">
    <property type="entry name" value="EF-hand_1"/>
    <property type="match status" value="1"/>
</dbReference>
<gene>
    <name evidence="9" type="primary">CALML6</name>
</gene>